<reference evidence="1 2" key="1">
    <citation type="journal article" date="2019" name="Int. J. Syst. Evol. Microbiol.">
        <title>The Global Catalogue of Microorganisms (GCM) 10K type strain sequencing project: providing services to taxonomists for standard genome sequencing and annotation.</title>
        <authorList>
            <consortium name="The Broad Institute Genomics Platform"/>
            <consortium name="The Broad Institute Genome Sequencing Center for Infectious Disease"/>
            <person name="Wu L."/>
            <person name="Ma J."/>
        </authorList>
    </citation>
    <scope>NUCLEOTIDE SEQUENCE [LARGE SCALE GENOMIC DNA]</scope>
    <source>
        <strain evidence="1 2">JCM 17504</strain>
    </source>
</reference>
<proteinExistence type="predicted"/>
<organism evidence="1 2">
    <name type="scientific">Haladaptatus pallidirubidus</name>
    <dbReference type="NCBI Taxonomy" id="1008152"/>
    <lineage>
        <taxon>Archaea</taxon>
        <taxon>Methanobacteriati</taxon>
        <taxon>Methanobacteriota</taxon>
        <taxon>Stenosarchaea group</taxon>
        <taxon>Halobacteria</taxon>
        <taxon>Halobacteriales</taxon>
        <taxon>Haladaptataceae</taxon>
        <taxon>Haladaptatus</taxon>
    </lineage>
</organism>
<dbReference type="AlphaFoldDB" id="A0AAV3UMT8"/>
<dbReference type="GeneID" id="68616442"/>
<sequence>MADIDWDADDVEQQIMTASEISDMEAATIQLLDTVQCINRWVDDHPEHEQLSVWSRELLEAALYIQGEYAFSRAELPTLAGEDTNADPRFLQSR</sequence>
<evidence type="ECO:0000313" key="1">
    <source>
        <dbReference type="EMBL" id="GAA5059040.1"/>
    </source>
</evidence>
<keyword evidence="2" id="KW-1185">Reference proteome</keyword>
<name>A0AAV3UMT8_9EURY</name>
<comment type="caution">
    <text evidence="1">The sequence shown here is derived from an EMBL/GenBank/DDBJ whole genome shotgun (WGS) entry which is preliminary data.</text>
</comment>
<evidence type="ECO:0000313" key="2">
    <source>
        <dbReference type="Proteomes" id="UP001501729"/>
    </source>
</evidence>
<dbReference type="EMBL" id="BAABKX010000016">
    <property type="protein sequence ID" value="GAA5059040.1"/>
    <property type="molecule type" value="Genomic_DNA"/>
</dbReference>
<dbReference type="RefSeq" id="WP_227778080.1">
    <property type="nucleotide sequence ID" value="NZ_BAABKX010000016.1"/>
</dbReference>
<protein>
    <submittedName>
        <fullName evidence="1">Uncharacterized protein</fullName>
    </submittedName>
</protein>
<dbReference type="Proteomes" id="UP001501729">
    <property type="component" value="Unassembled WGS sequence"/>
</dbReference>
<gene>
    <name evidence="1" type="ORF">GCM10025751_42690</name>
</gene>
<accession>A0AAV3UMT8</accession>